<dbReference type="Proteomes" id="UP000094336">
    <property type="component" value="Unassembled WGS sequence"/>
</dbReference>
<reference evidence="4" key="1">
    <citation type="submission" date="2016-05" db="EMBL/GenBank/DDBJ databases">
        <title>Comparative genomics of biotechnologically important yeasts.</title>
        <authorList>
            <consortium name="DOE Joint Genome Institute"/>
            <person name="Riley R."/>
            <person name="Haridas S."/>
            <person name="Wolfe K.H."/>
            <person name="Lopes M.R."/>
            <person name="Hittinger C.T."/>
            <person name="Goker M."/>
            <person name="Salamov A."/>
            <person name="Wisecaver J."/>
            <person name="Long T.M."/>
            <person name="Aerts A.L."/>
            <person name="Barry K."/>
            <person name="Choi C."/>
            <person name="Clum A."/>
            <person name="Coughlan A.Y."/>
            <person name="Deshpande S."/>
            <person name="Douglass A.P."/>
            <person name="Hanson S.J."/>
            <person name="Klenk H.-P."/>
            <person name="Labutti K."/>
            <person name="Lapidus A."/>
            <person name="Lindquist E."/>
            <person name="Lipzen A."/>
            <person name="Meier-Kolthoff J.P."/>
            <person name="Ohm R.A."/>
            <person name="Otillar R.P."/>
            <person name="Pangilinan J."/>
            <person name="Peng Y."/>
            <person name="Rokas A."/>
            <person name="Rosa C.A."/>
            <person name="Scheuner C."/>
            <person name="Sibirny A.A."/>
            <person name="Slot J.C."/>
            <person name="Stielow J.B."/>
            <person name="Sun H."/>
            <person name="Kurtzman C.P."/>
            <person name="Blackwell M."/>
            <person name="Grigoriev I.V."/>
            <person name="Jeffries T.W."/>
        </authorList>
    </citation>
    <scope>NUCLEOTIDE SEQUENCE [LARGE SCALE GENOMIC DNA]</scope>
    <source>
        <strain evidence="4">NRRL Y-12698</strain>
    </source>
</reference>
<evidence type="ECO:0000256" key="1">
    <source>
        <dbReference type="SAM" id="MobiDB-lite"/>
    </source>
</evidence>
<dbReference type="RefSeq" id="XP_018987853.1">
    <property type="nucleotide sequence ID" value="XM_019132608.1"/>
</dbReference>
<proteinExistence type="predicted"/>
<dbReference type="AlphaFoldDB" id="A0A1E3QXY7"/>
<dbReference type="OrthoDB" id="4095947at2759"/>
<dbReference type="Pfam" id="PF10419">
    <property type="entry name" value="TFIIIC_sub6"/>
    <property type="match status" value="1"/>
</dbReference>
<feature type="compositionally biased region" description="Basic and acidic residues" evidence="1">
    <location>
        <begin position="163"/>
        <end position="181"/>
    </location>
</feature>
<dbReference type="InterPro" id="IPR019481">
    <property type="entry name" value="TFIIIC_triple_barrel"/>
</dbReference>
<dbReference type="EMBL" id="KV454426">
    <property type="protein sequence ID" value="ODQ82525.1"/>
    <property type="molecule type" value="Genomic_DNA"/>
</dbReference>
<evidence type="ECO:0000259" key="2">
    <source>
        <dbReference type="Pfam" id="PF10419"/>
    </source>
</evidence>
<feature type="region of interest" description="Disordered" evidence="1">
    <location>
        <begin position="50"/>
        <end position="83"/>
    </location>
</feature>
<feature type="region of interest" description="Disordered" evidence="1">
    <location>
        <begin position="163"/>
        <end position="184"/>
    </location>
</feature>
<evidence type="ECO:0000313" key="3">
    <source>
        <dbReference type="EMBL" id="ODQ82525.1"/>
    </source>
</evidence>
<organism evidence="3 4">
    <name type="scientific">Babjeviella inositovora NRRL Y-12698</name>
    <dbReference type="NCBI Taxonomy" id="984486"/>
    <lineage>
        <taxon>Eukaryota</taxon>
        <taxon>Fungi</taxon>
        <taxon>Dikarya</taxon>
        <taxon>Ascomycota</taxon>
        <taxon>Saccharomycotina</taxon>
        <taxon>Pichiomycetes</taxon>
        <taxon>Serinales incertae sedis</taxon>
        <taxon>Babjeviella</taxon>
    </lineage>
</organism>
<accession>A0A1E3QXY7</accession>
<feature type="domain" description="Transcription factor TFIIIC triple barrel" evidence="2">
    <location>
        <begin position="117"/>
        <end position="147"/>
    </location>
</feature>
<keyword evidence="4" id="KW-1185">Reference proteome</keyword>
<protein>
    <recommendedName>
        <fullName evidence="2">Transcription factor TFIIIC triple barrel domain-containing protein</fullName>
    </recommendedName>
</protein>
<dbReference type="GeneID" id="30150461"/>
<dbReference type="Gene3D" id="2.60.40.4370">
    <property type="match status" value="1"/>
</dbReference>
<evidence type="ECO:0000313" key="4">
    <source>
        <dbReference type="Proteomes" id="UP000094336"/>
    </source>
</evidence>
<sequence length="211" mass="23228">MALGSDAQPAQTNGALFSDGIPSLSSGVHSNNQHINLRPYRNLPFLSVRTQQQGQHHPHNAHSQDHQTQVENVQPPRPKKQRTTKYSNITHNFNALDPSYPLQISGLVHSADAAALDPLVKINHRTFSAKWETLVGTELIVEDDGEVVGRVHQHLRLVPGELKAKEESESAEKDKEDREEGTNNLLARALKLALEVEAREPVEGGEAGNNS</sequence>
<gene>
    <name evidence="3" type="ORF">BABINDRAFT_73300</name>
</gene>
<name>A0A1E3QXY7_9ASCO</name>